<reference evidence="8" key="1">
    <citation type="submission" date="2021-01" db="UniProtKB">
        <authorList>
            <consortium name="EnsemblPlants"/>
        </authorList>
    </citation>
    <scope>IDENTIFICATION</scope>
</reference>
<dbReference type="EnsemblPlants" id="Kaladp0040s0077.1.v1.1">
    <property type="protein sequence ID" value="Kaladp0040s0077.1.v1.1"/>
    <property type="gene ID" value="Kaladp0040s0077.v1.1"/>
</dbReference>
<dbReference type="Gramene" id="Kaladp0040s0077.1.v1.1">
    <property type="protein sequence ID" value="Kaladp0040s0077.1.v1.1"/>
    <property type="gene ID" value="Kaladp0040s0077.v1.1"/>
</dbReference>
<dbReference type="CDD" id="cd19953">
    <property type="entry name" value="PDS5"/>
    <property type="match status" value="1"/>
</dbReference>
<organism evidence="8 9">
    <name type="scientific">Kalanchoe fedtschenkoi</name>
    <name type="common">Lavender scallops</name>
    <name type="synonym">South American air plant</name>
    <dbReference type="NCBI Taxonomy" id="63787"/>
    <lineage>
        <taxon>Eukaryota</taxon>
        <taxon>Viridiplantae</taxon>
        <taxon>Streptophyta</taxon>
        <taxon>Embryophyta</taxon>
        <taxon>Tracheophyta</taxon>
        <taxon>Spermatophyta</taxon>
        <taxon>Magnoliopsida</taxon>
        <taxon>eudicotyledons</taxon>
        <taxon>Gunneridae</taxon>
        <taxon>Pentapetalae</taxon>
        <taxon>Saxifragales</taxon>
        <taxon>Crassulaceae</taxon>
        <taxon>Kalanchoe</taxon>
    </lineage>
</organism>
<dbReference type="GO" id="GO:0051301">
    <property type="term" value="P:cell division"/>
    <property type="evidence" value="ECO:0007669"/>
    <property type="project" value="UniProtKB-KW"/>
</dbReference>
<evidence type="ECO:0000256" key="2">
    <source>
        <dbReference type="ARBA" id="ARBA00022618"/>
    </source>
</evidence>
<keyword evidence="2" id="KW-0132">Cell division</keyword>
<dbReference type="SUPFAM" id="SSF48371">
    <property type="entry name" value="ARM repeat"/>
    <property type="match status" value="1"/>
</dbReference>
<name>A0A7N0TLS7_KALFE</name>
<keyword evidence="9" id="KW-1185">Reference proteome</keyword>
<dbReference type="Pfam" id="PF20168">
    <property type="entry name" value="PDS5"/>
    <property type="match status" value="1"/>
</dbReference>
<evidence type="ECO:0008006" key="10">
    <source>
        <dbReference type="Google" id="ProtNLM"/>
    </source>
</evidence>
<dbReference type="InterPro" id="IPR011989">
    <property type="entry name" value="ARM-like"/>
</dbReference>
<proteinExistence type="predicted"/>
<dbReference type="Gene3D" id="1.25.10.10">
    <property type="entry name" value="Leucine-rich Repeat Variant"/>
    <property type="match status" value="1"/>
</dbReference>
<keyword evidence="7" id="KW-0131">Cell cycle</keyword>
<keyword evidence="3" id="KW-0227">DNA damage</keyword>
<evidence type="ECO:0000256" key="4">
    <source>
        <dbReference type="ARBA" id="ARBA00022776"/>
    </source>
</evidence>
<evidence type="ECO:0000256" key="3">
    <source>
        <dbReference type="ARBA" id="ARBA00022763"/>
    </source>
</evidence>
<protein>
    <recommendedName>
        <fullName evidence="10">Sister chromatid cohesion protein PDS5 homolog A</fullName>
    </recommendedName>
</protein>
<evidence type="ECO:0000313" key="9">
    <source>
        <dbReference type="Proteomes" id="UP000594263"/>
    </source>
</evidence>
<accession>A0A7N0TLS7</accession>
<evidence type="ECO:0000256" key="6">
    <source>
        <dbReference type="ARBA" id="ARBA00023242"/>
    </source>
</evidence>
<dbReference type="GO" id="GO:0007064">
    <property type="term" value="P:mitotic sister chromatid cohesion"/>
    <property type="evidence" value="ECO:0007669"/>
    <property type="project" value="InterPro"/>
</dbReference>
<dbReference type="OMA" id="YPPAYNM"/>
<keyword evidence="4" id="KW-0498">Mitosis</keyword>
<dbReference type="InterPro" id="IPR016024">
    <property type="entry name" value="ARM-type_fold"/>
</dbReference>
<dbReference type="PANTHER" id="PTHR12663">
    <property type="entry name" value="ANDROGEN INDUCED INHIBITOR OF PROLIFERATION AS3 / PDS5-RELATED"/>
    <property type="match status" value="1"/>
</dbReference>
<dbReference type="GO" id="GO:0035825">
    <property type="term" value="P:homologous recombination"/>
    <property type="evidence" value="ECO:0007669"/>
    <property type="project" value="UniProtKB-ARBA"/>
</dbReference>
<evidence type="ECO:0000256" key="7">
    <source>
        <dbReference type="ARBA" id="ARBA00023306"/>
    </source>
</evidence>
<dbReference type="GO" id="GO:0006281">
    <property type="term" value="P:DNA repair"/>
    <property type="evidence" value="ECO:0007669"/>
    <property type="project" value="UniProtKB-KW"/>
</dbReference>
<comment type="subcellular location">
    <subcellularLocation>
        <location evidence="1">Nucleus</location>
    </subcellularLocation>
</comment>
<dbReference type="GO" id="GO:0000785">
    <property type="term" value="C:chromatin"/>
    <property type="evidence" value="ECO:0007669"/>
    <property type="project" value="TreeGrafter"/>
</dbReference>
<dbReference type="Proteomes" id="UP000594263">
    <property type="component" value="Unplaced"/>
</dbReference>
<sequence>MGPKDIYEIGKKLSKLTRPSKDFLVKTLGKTAKALSELNQNPAMEPAIKPISTYLFVHGLVQNKDRDIKLLVAICITEIIRILAPEPPFSDHDFRDVFQLIISTFAELADTQSPYFCKRVKILETVAELKCCLLMLDIGCEDLVVEMFTIFFSVIRENHQRSLTDAFVTIMTLILKETVAPSLLITILENLLKEGKGRPHPQSQLAITVLEASSEFVMPPLSVFLTTCILDRDSIQSELKEFHHDIIYKVYQCAPQMLLSVIPILSHELLVDRVDIRRKAVKFVGKLLSLPQSRIAQEYSPLFADFLKKFSDVSAEVRVSSVQCVKSYYLSNPHGSEADNLLSALSDRLLDFDDSVRSHAVVVVCDLAISNLKTFPAELIFEATKRLRDKKISVRKKTLQKLLELYMEYCNKCSEGLMPITDHFEQIPCKILKLSFEKDCKEFRPHNMELLLAEELFPQSLSVKERTRHWIAMFSRFDFLHLKALNAILLQKARFQKEMQNYVSFHKKKKAIISEGNKFNNASAARLAAFFLDTATAEECIYNLNQTGDDKVLDGLGLLLEEHDFMKARLVRDNFLKLVAKHPHYDFLQLLSTKCMCNIFSSENVSSILHLLTGGRYADEHDKDSCINLLLVIISSFPILARDSEKMFERLLLEEDNIFNAKLIQVLVKAGTYLSIKLCDIYPSLERVCLEGTRAQSKVAVSAISALSSSSEQFVFSELAKALVDSLKIGHNIPTILQALGCLAQHSTRAYDSFRSEVTTYIEETIFQTSDVESSDEVSSQEVSQPSDCCKLKIYALKTLVKSFLPHNKSNINLDIAELIEILSKLLQKGSTLLDHSDDESKADISWMRLAAGKAVLRLSKRWDSCIPYHVFDKTIMLAKDSSTFVQNLFVDKIHKFLIRHVVPSRYGCAFAMAAPACLHDLQDNLCDFVAEFIREYSREFQSRQSPSSQGSVVDNPAYVVVFLVHVLAHSTGFPSKDCHAEVSYVQHFSPLFFMLLALVNDKILGGDRDLADDIVSSLLCIFRAIKKAEDAVDASITYRLHILADVGIMTVNAIYHDRVSALRAKRLVLLPLSLFSVNSNCLLASVMPETFLRNILHVFKSLITTPLIGVPPKHGRKRKDDSSQSESVKHCILSAASQMQVEQATQRTKETHSSKLNEKVFQQSVKNNFNGQNTVSHSAFGSDEARICYRPTAEDDHGVSEKQEPLPGIERRLSSCNSVNMKQLDEPQLPTKKLAKSKNALVTVGMETAYSSITAVDDRLPTRSVDRLDSKSNFHKDKLQMESLITPVVHGDSQYLSAPHGPGKTVETFGRDMTNKRKESSSNEKVIYSNKLIRRPGAEKKLKDKNISSSTLTKVAVMEDSKNLKDREVSTGSFTKMEDAIAHRTRRRKL</sequence>
<dbReference type="PANTHER" id="PTHR12663:SF50">
    <property type="entry name" value="SISTER CHROMATID COHESION PROTEIN PDS5 HOMOLOG B"/>
    <property type="match status" value="1"/>
</dbReference>
<keyword evidence="5" id="KW-0234">DNA repair</keyword>
<evidence type="ECO:0000256" key="5">
    <source>
        <dbReference type="ARBA" id="ARBA00023204"/>
    </source>
</evidence>
<dbReference type="GO" id="GO:0005634">
    <property type="term" value="C:nucleus"/>
    <property type="evidence" value="ECO:0007669"/>
    <property type="project" value="UniProtKB-SubCell"/>
</dbReference>
<dbReference type="InterPro" id="IPR039776">
    <property type="entry name" value="Pds5"/>
</dbReference>
<evidence type="ECO:0000256" key="1">
    <source>
        <dbReference type="ARBA" id="ARBA00004123"/>
    </source>
</evidence>
<evidence type="ECO:0000313" key="8">
    <source>
        <dbReference type="EnsemblPlants" id="Kaladp0040s0077.1.v1.1"/>
    </source>
</evidence>
<keyword evidence="6" id="KW-0539">Nucleus</keyword>